<dbReference type="RefSeq" id="XP_056575722.1">
    <property type="nucleotide sequence ID" value="XM_056727150.1"/>
</dbReference>
<sequence>MRPRQISKTGLMRTASVGAQQPISSKIGNPQIIGPLCSLAWLAELDKLVEAINDPSYLIEDDIEIVPFETILLCQ</sequence>
<reference evidence="1" key="1">
    <citation type="submission" date="2022-12" db="EMBL/GenBank/DDBJ databases">
        <authorList>
            <person name="Petersen C."/>
        </authorList>
    </citation>
    <scope>NUCLEOTIDE SEQUENCE</scope>
    <source>
        <strain evidence="1">IBT 3081</strain>
    </source>
</reference>
<name>A0A9W9UZ61_9EURO</name>
<comment type="caution">
    <text evidence="1">The sequence shown here is derived from an EMBL/GenBank/DDBJ whole genome shotgun (WGS) entry which is preliminary data.</text>
</comment>
<keyword evidence="2" id="KW-1185">Reference proteome</keyword>
<organism evidence="1 2">
    <name type="scientific">Penicillium concentricum</name>
    <dbReference type="NCBI Taxonomy" id="293559"/>
    <lineage>
        <taxon>Eukaryota</taxon>
        <taxon>Fungi</taxon>
        <taxon>Dikarya</taxon>
        <taxon>Ascomycota</taxon>
        <taxon>Pezizomycotina</taxon>
        <taxon>Eurotiomycetes</taxon>
        <taxon>Eurotiomycetidae</taxon>
        <taxon>Eurotiales</taxon>
        <taxon>Aspergillaceae</taxon>
        <taxon>Penicillium</taxon>
    </lineage>
</organism>
<dbReference type="OrthoDB" id="2440450at2759"/>
<dbReference type="Proteomes" id="UP001147752">
    <property type="component" value="Unassembled WGS sequence"/>
</dbReference>
<reference evidence="1" key="2">
    <citation type="journal article" date="2023" name="IMA Fungus">
        <title>Comparative genomic study of the Penicillium genus elucidates a diverse pangenome and 15 lateral gene transfer events.</title>
        <authorList>
            <person name="Petersen C."/>
            <person name="Sorensen T."/>
            <person name="Nielsen M.R."/>
            <person name="Sondergaard T.E."/>
            <person name="Sorensen J.L."/>
            <person name="Fitzpatrick D.A."/>
            <person name="Frisvad J.C."/>
            <person name="Nielsen K.L."/>
        </authorList>
    </citation>
    <scope>NUCLEOTIDE SEQUENCE</scope>
    <source>
        <strain evidence="1">IBT 3081</strain>
    </source>
</reference>
<protein>
    <submittedName>
        <fullName evidence="1">Uncharacterized protein</fullName>
    </submittedName>
</protein>
<gene>
    <name evidence="1" type="ORF">N7517_009427</name>
</gene>
<evidence type="ECO:0000313" key="1">
    <source>
        <dbReference type="EMBL" id="KAJ5360236.1"/>
    </source>
</evidence>
<proteinExistence type="predicted"/>
<accession>A0A9W9UZ61</accession>
<dbReference type="EMBL" id="JAPZBT010000004">
    <property type="protein sequence ID" value="KAJ5360236.1"/>
    <property type="molecule type" value="Genomic_DNA"/>
</dbReference>
<evidence type="ECO:0000313" key="2">
    <source>
        <dbReference type="Proteomes" id="UP001147752"/>
    </source>
</evidence>
<dbReference type="AlphaFoldDB" id="A0A9W9UZ61"/>
<dbReference type="GeneID" id="81466333"/>